<proteinExistence type="predicted"/>
<dbReference type="EMBL" id="BNCO01000065">
    <property type="protein sequence ID" value="GIL64274.1"/>
    <property type="molecule type" value="Genomic_DNA"/>
</dbReference>
<evidence type="ECO:0000256" key="2">
    <source>
        <dbReference type="ARBA" id="ARBA00022692"/>
    </source>
</evidence>
<keyword evidence="3 6" id="KW-1133">Transmembrane helix</keyword>
<keyword evidence="2 6" id="KW-0812">Transmembrane</keyword>
<dbReference type="AlphaFoldDB" id="A0A8J4BMP0"/>
<organism evidence="8 9">
    <name type="scientific">Volvox africanus</name>
    <dbReference type="NCBI Taxonomy" id="51714"/>
    <lineage>
        <taxon>Eukaryota</taxon>
        <taxon>Viridiplantae</taxon>
        <taxon>Chlorophyta</taxon>
        <taxon>core chlorophytes</taxon>
        <taxon>Chlorophyceae</taxon>
        <taxon>CS clade</taxon>
        <taxon>Chlamydomonadales</taxon>
        <taxon>Volvocaceae</taxon>
        <taxon>Volvox</taxon>
    </lineage>
</organism>
<accession>A0A8J4BMP0</accession>
<feature type="signal peptide" evidence="7">
    <location>
        <begin position="1"/>
        <end position="23"/>
    </location>
</feature>
<evidence type="ECO:0000313" key="9">
    <source>
        <dbReference type="Proteomes" id="UP000747399"/>
    </source>
</evidence>
<evidence type="ECO:0000256" key="5">
    <source>
        <dbReference type="SAM" id="MobiDB-lite"/>
    </source>
</evidence>
<keyword evidence="9" id="KW-1185">Reference proteome</keyword>
<feature type="transmembrane region" description="Helical" evidence="6">
    <location>
        <begin position="96"/>
        <end position="115"/>
    </location>
</feature>
<dbReference type="Proteomes" id="UP000747399">
    <property type="component" value="Unassembled WGS sequence"/>
</dbReference>
<gene>
    <name evidence="8" type="ORF">Vafri_18269</name>
</gene>
<feature type="compositionally biased region" description="Basic residues" evidence="5">
    <location>
        <begin position="423"/>
        <end position="435"/>
    </location>
</feature>
<evidence type="ECO:0000256" key="6">
    <source>
        <dbReference type="SAM" id="Phobius"/>
    </source>
</evidence>
<evidence type="ECO:0000256" key="3">
    <source>
        <dbReference type="ARBA" id="ARBA00022989"/>
    </source>
</evidence>
<evidence type="ECO:0000256" key="7">
    <source>
        <dbReference type="SAM" id="SignalP"/>
    </source>
</evidence>
<dbReference type="GO" id="GO:0032469">
    <property type="term" value="P:endoplasmic reticulum calcium ion homeostasis"/>
    <property type="evidence" value="ECO:0007669"/>
    <property type="project" value="InterPro"/>
</dbReference>
<dbReference type="GO" id="GO:0016020">
    <property type="term" value="C:membrane"/>
    <property type="evidence" value="ECO:0007669"/>
    <property type="project" value="UniProtKB-SubCell"/>
</dbReference>
<evidence type="ECO:0000256" key="1">
    <source>
        <dbReference type="ARBA" id="ARBA00004167"/>
    </source>
</evidence>
<dbReference type="InterPro" id="IPR012879">
    <property type="entry name" value="CCDC47"/>
</dbReference>
<reference evidence="8" key="1">
    <citation type="journal article" date="2021" name="Proc. Natl. Acad. Sci. U.S.A.">
        <title>Three genomes in the algal genus Volvox reveal the fate of a haploid sex-determining region after a transition to homothallism.</title>
        <authorList>
            <person name="Yamamoto K."/>
            <person name="Hamaji T."/>
            <person name="Kawai-Toyooka H."/>
            <person name="Matsuzaki R."/>
            <person name="Takahashi F."/>
            <person name="Nishimura Y."/>
            <person name="Kawachi M."/>
            <person name="Noguchi H."/>
            <person name="Minakuchi Y."/>
            <person name="Umen J.G."/>
            <person name="Toyoda A."/>
            <person name="Nozaki H."/>
        </authorList>
    </citation>
    <scope>NUCLEOTIDE SEQUENCE</scope>
    <source>
        <strain evidence="8">NIES-3780</strain>
    </source>
</reference>
<comment type="caution">
    <text evidence="8">The sequence shown here is derived from an EMBL/GenBank/DDBJ whole genome shotgun (WGS) entry which is preliminary data.</text>
</comment>
<name>A0A8J4BMP0_9CHLO</name>
<feature type="chain" id="PRO_5035287262" evidence="7">
    <location>
        <begin position="24"/>
        <end position="435"/>
    </location>
</feature>
<evidence type="ECO:0000256" key="4">
    <source>
        <dbReference type="ARBA" id="ARBA00023136"/>
    </source>
</evidence>
<feature type="region of interest" description="Disordered" evidence="5">
    <location>
        <begin position="409"/>
        <end position="435"/>
    </location>
</feature>
<keyword evidence="4 6" id="KW-0472">Membrane</keyword>
<dbReference type="PANTHER" id="PTHR12883:SF0">
    <property type="entry name" value="PAT COMPLEX SUBUNIT CCDC47"/>
    <property type="match status" value="1"/>
</dbReference>
<sequence length="435" mass="48068">MRPAGVLILCCLAVAVLYEQVEARDLELDGFDVTDLAVDSSASAPSSHMGEQLSLEQCNEQCEETKRANLPATPRAVVGGRRSTDPTSPRQPRKNYYMEAAFAVVLVFYILVAIWGTKQNGKIADAFARTYCIGEGAVFPRQFAMCGAGEPNAAGLRTPLLKESSSLFKFYASGRRYCQGCLATLSLRNRADLLSWVINIFLPAEDLLEIDVYMNEANMPPMVLAVATPRQARALSERTDITTYTKPLKLAAGTAGPTDPVPGWPGHKLQVLAEHNSLFYDLFSDPRVHSVFTSSGHADKLRLFRSLLITSENSGGSHKRLLRLVFALPAADDMRALGPLLALLPLLVDLVGVHKLTPELKKRALDARSRHEASSADAEESRRRRIEAIQKRKLEKAQEEKERLARLAPDARRKAEEKLAKQAAKKSMKVKMIRM</sequence>
<dbReference type="PANTHER" id="PTHR12883">
    <property type="entry name" value="ADIPOCYTE-SPECIFIC PROTEIN 4-RELATED"/>
    <property type="match status" value="1"/>
</dbReference>
<keyword evidence="7" id="KW-0732">Signal</keyword>
<protein>
    <submittedName>
        <fullName evidence="8">Uncharacterized protein</fullName>
    </submittedName>
</protein>
<dbReference type="GO" id="GO:0005783">
    <property type="term" value="C:endoplasmic reticulum"/>
    <property type="evidence" value="ECO:0007669"/>
    <property type="project" value="InterPro"/>
</dbReference>
<dbReference type="GO" id="GO:0005509">
    <property type="term" value="F:calcium ion binding"/>
    <property type="evidence" value="ECO:0007669"/>
    <property type="project" value="InterPro"/>
</dbReference>
<feature type="compositionally biased region" description="Basic and acidic residues" evidence="5">
    <location>
        <begin position="409"/>
        <end position="420"/>
    </location>
</feature>
<comment type="subcellular location">
    <subcellularLocation>
        <location evidence="1">Membrane</location>
        <topology evidence="1">Single-pass membrane protein</topology>
    </subcellularLocation>
</comment>
<evidence type="ECO:0000313" key="8">
    <source>
        <dbReference type="EMBL" id="GIL64274.1"/>
    </source>
</evidence>
<dbReference type="Pfam" id="PF07946">
    <property type="entry name" value="CCDC47"/>
    <property type="match status" value="1"/>
</dbReference>